<dbReference type="PATRIC" id="fig|1028800.3.peg.6145"/>
<dbReference type="Gene3D" id="3.60.40.10">
    <property type="entry name" value="PPM-type phosphatase domain"/>
    <property type="match status" value="1"/>
</dbReference>
<gene>
    <name evidence="1" type="ORF">RG540_PA14920</name>
</gene>
<evidence type="ECO:0000313" key="1">
    <source>
        <dbReference type="EMBL" id="CDN52168.1"/>
    </source>
</evidence>
<geneLocation type="plasmid" evidence="2">
    <name>II</name>
</geneLocation>
<dbReference type="OrthoDB" id="7004480at2"/>
<keyword evidence="1" id="KW-0614">Plasmid</keyword>
<keyword evidence="2" id="KW-1185">Reference proteome</keyword>
<proteinExistence type="predicted"/>
<dbReference type="Proteomes" id="UP000028181">
    <property type="component" value="Plasmid pHAMBI540a"/>
</dbReference>
<protein>
    <submittedName>
        <fullName evidence="1">Serine/threonine protein phosphatase</fullName>
    </submittedName>
</protein>
<dbReference type="EMBL" id="HG938354">
    <property type="protein sequence ID" value="CDN52168.1"/>
    <property type="molecule type" value="Genomic_DNA"/>
</dbReference>
<dbReference type="GeneID" id="24260996"/>
<dbReference type="InterPro" id="IPR036457">
    <property type="entry name" value="PPM-type-like_dom_sf"/>
</dbReference>
<dbReference type="SUPFAM" id="SSF81606">
    <property type="entry name" value="PP2C-like"/>
    <property type="match status" value="1"/>
</dbReference>
<dbReference type="AlphaFoldDB" id="A0A068T180"/>
<dbReference type="eggNOG" id="COG0631">
    <property type="taxonomic scope" value="Bacteria"/>
</dbReference>
<dbReference type="KEGG" id="ngg:RG540_PA14920"/>
<accession>A0A068T180</accession>
<dbReference type="RefSeq" id="WP_041366004.1">
    <property type="nucleotide sequence ID" value="NZ_HG938354.1"/>
</dbReference>
<dbReference type="HOGENOM" id="CLU_095973_0_0_5"/>
<sequence length="246" mass="27051">MRIKATWYSQKGTKTSDNRDHAGLGISTSGVMSIVVDGSTAGPDNGEYAGAIVREMVDWFSCLKEALDPDALMRQLRRIHTDLQARFPRGSASFIIVHIAAEGRTAVVHAGDCLLGEITQGDRIQWQTHPHTLANVFTEVALDELSKIPARHLLTKSFRSREYIAPEIIETDTVPGVYLISTDGYWAELSASDQLAVIDGREVTLDGEHDDWSLLKLAVTDIADQQFIVDVGGLSPNFYTAQALRL</sequence>
<reference evidence="2" key="1">
    <citation type="journal article" date="2014" name="BMC Genomics">
        <title>Genome sequencing of two Neorhizobium galegae strains reveals a noeT gene responsible for the unusual acetylation of the nodulation factors.</title>
        <authorList>
            <person name="Osterman J."/>
            <person name="Marsh J."/>
            <person name="Laine P.K."/>
            <person name="Zeng Z."/>
            <person name="Alatalo E."/>
            <person name="Sullivan J.T."/>
            <person name="Young J.P."/>
            <person name="Thomas-Oates J."/>
            <person name="Paulin L."/>
            <person name="Lindstrom K."/>
        </authorList>
    </citation>
    <scope>NUCLEOTIDE SEQUENCE [LARGE SCALE GENOMIC DNA]</scope>
    <source>
        <strain evidence="2">HAMBI 540</strain>
    </source>
</reference>
<evidence type="ECO:0000313" key="2">
    <source>
        <dbReference type="Proteomes" id="UP000028181"/>
    </source>
</evidence>
<name>A0A068T180_NEOGA</name>
<organism evidence="1 2">
    <name type="scientific">Neorhizobium galegae bv. orientalis str. HAMBI 540</name>
    <dbReference type="NCBI Taxonomy" id="1028800"/>
    <lineage>
        <taxon>Bacteria</taxon>
        <taxon>Pseudomonadati</taxon>
        <taxon>Pseudomonadota</taxon>
        <taxon>Alphaproteobacteria</taxon>
        <taxon>Hyphomicrobiales</taxon>
        <taxon>Rhizobiaceae</taxon>
        <taxon>Rhizobium/Agrobacterium group</taxon>
        <taxon>Neorhizobium</taxon>
    </lineage>
</organism>